<organism evidence="1">
    <name type="scientific">Streptomyces sp. R11</name>
    <dbReference type="NCBI Taxonomy" id="3238625"/>
    <lineage>
        <taxon>Bacteria</taxon>
        <taxon>Bacillati</taxon>
        <taxon>Actinomycetota</taxon>
        <taxon>Actinomycetes</taxon>
        <taxon>Kitasatosporales</taxon>
        <taxon>Streptomycetaceae</taxon>
        <taxon>Streptomyces</taxon>
    </lineage>
</organism>
<dbReference type="AlphaFoldDB" id="A0AB39N1C5"/>
<proteinExistence type="predicted"/>
<sequence>MKIGKREPFMSGIQASQIFETHDRVINGTRYRFVAHIGHALYVQEKGAPLFGVEVSRVIGEDQHGYPILEKVHTFGIPMRRWGVSA</sequence>
<gene>
    <name evidence="1" type="ORF">AB5J55_22325</name>
</gene>
<evidence type="ECO:0000313" key="1">
    <source>
        <dbReference type="EMBL" id="XDQ12178.1"/>
    </source>
</evidence>
<dbReference type="EMBL" id="CP163432">
    <property type="protein sequence ID" value="XDQ12178.1"/>
    <property type="molecule type" value="Genomic_DNA"/>
</dbReference>
<accession>A0AB39N1C5</accession>
<dbReference type="RefSeq" id="WP_369272364.1">
    <property type="nucleotide sequence ID" value="NZ_CP163432.1"/>
</dbReference>
<name>A0AB39N1C5_9ACTN</name>
<protein>
    <submittedName>
        <fullName evidence="1">Uncharacterized protein</fullName>
    </submittedName>
</protein>
<reference evidence="1" key="1">
    <citation type="submission" date="2024-07" db="EMBL/GenBank/DDBJ databases">
        <authorList>
            <person name="Yu S.T."/>
        </authorList>
    </citation>
    <scope>NUCLEOTIDE SEQUENCE</scope>
    <source>
        <strain evidence="1">R11</strain>
    </source>
</reference>